<evidence type="ECO:0000256" key="2">
    <source>
        <dbReference type="SAM" id="Phobius"/>
    </source>
</evidence>
<feature type="transmembrane region" description="Helical" evidence="2">
    <location>
        <begin position="157"/>
        <end position="178"/>
    </location>
</feature>
<proteinExistence type="predicted"/>
<dbReference type="EMBL" id="HBGY01019419">
    <property type="protein sequence ID" value="CAD9587626.1"/>
    <property type="molecule type" value="Transcribed_RNA"/>
</dbReference>
<sequence>MILAAIAASVAVVNADFCSGGDAPGSPSESILAILKELDIDVTSYAFLGAVYYTQNCASEYPFPFFEYKDDLDSAYASGESLFYSINAVDDETFSLVCGSDRSEITGLVGDLNNVMNSLQIIVEDVIGDNGVLSCERLSGVYTDAVEETVCRDTMQAWNWTFVVTTCLLACSLLMLTLRPFYKTMPSTSNLEKSAFEGEKEFEGKEVVLGDEDNLNSAPDAQENVEGEKVVRGDEGPP</sequence>
<evidence type="ECO:0000256" key="1">
    <source>
        <dbReference type="SAM" id="MobiDB-lite"/>
    </source>
</evidence>
<keyword evidence="2" id="KW-1133">Transmembrane helix</keyword>
<feature type="compositionally biased region" description="Basic and acidic residues" evidence="1">
    <location>
        <begin position="226"/>
        <end position="238"/>
    </location>
</feature>
<keyword evidence="2" id="KW-0472">Membrane</keyword>
<feature type="signal peptide" evidence="3">
    <location>
        <begin position="1"/>
        <end position="15"/>
    </location>
</feature>
<protein>
    <submittedName>
        <fullName evidence="4">Uncharacterized protein</fullName>
    </submittedName>
</protein>
<gene>
    <name evidence="4" type="ORF">LDAN0321_LOCUS12316</name>
</gene>
<dbReference type="AlphaFoldDB" id="A0A7S2KWZ9"/>
<accession>A0A7S2KWZ9</accession>
<evidence type="ECO:0000313" key="4">
    <source>
        <dbReference type="EMBL" id="CAD9587626.1"/>
    </source>
</evidence>
<feature type="region of interest" description="Disordered" evidence="1">
    <location>
        <begin position="210"/>
        <end position="238"/>
    </location>
</feature>
<keyword evidence="3" id="KW-0732">Signal</keyword>
<feature type="chain" id="PRO_5031343179" evidence="3">
    <location>
        <begin position="16"/>
        <end position="238"/>
    </location>
</feature>
<name>A0A7S2KWZ9_9STRA</name>
<reference evidence="4" key="1">
    <citation type="submission" date="2021-01" db="EMBL/GenBank/DDBJ databases">
        <authorList>
            <person name="Corre E."/>
            <person name="Pelletier E."/>
            <person name="Niang G."/>
            <person name="Scheremetjew M."/>
            <person name="Finn R."/>
            <person name="Kale V."/>
            <person name="Holt S."/>
            <person name="Cochrane G."/>
            <person name="Meng A."/>
            <person name="Brown T."/>
            <person name="Cohen L."/>
        </authorList>
    </citation>
    <scope>NUCLEOTIDE SEQUENCE</scope>
    <source>
        <strain evidence="4">B650</strain>
    </source>
</reference>
<evidence type="ECO:0000256" key="3">
    <source>
        <dbReference type="SAM" id="SignalP"/>
    </source>
</evidence>
<organism evidence="4">
    <name type="scientific">Leptocylindrus danicus</name>
    <dbReference type="NCBI Taxonomy" id="163516"/>
    <lineage>
        <taxon>Eukaryota</taxon>
        <taxon>Sar</taxon>
        <taxon>Stramenopiles</taxon>
        <taxon>Ochrophyta</taxon>
        <taxon>Bacillariophyta</taxon>
        <taxon>Coscinodiscophyceae</taxon>
        <taxon>Chaetocerotophycidae</taxon>
        <taxon>Leptocylindrales</taxon>
        <taxon>Leptocylindraceae</taxon>
        <taxon>Leptocylindrus</taxon>
    </lineage>
</organism>
<keyword evidence="2" id="KW-0812">Transmembrane</keyword>